<comment type="pathway">
    <text evidence="3 4">Sulfur metabolism; hydrogen sulfide biosynthesis; sulfite from sulfate.</text>
</comment>
<evidence type="ECO:0000256" key="2">
    <source>
        <dbReference type="ARBA" id="ARBA00023002"/>
    </source>
</evidence>
<dbReference type="PANTHER" id="PTHR46509:SF1">
    <property type="entry name" value="PHOSPHOADENOSINE PHOSPHOSULFATE REDUCTASE"/>
    <property type="match status" value="1"/>
</dbReference>
<feature type="binding site" evidence="4">
    <location>
        <position position="208"/>
    </location>
    <ligand>
        <name>[4Fe-4S] cluster</name>
        <dbReference type="ChEBI" id="CHEBI:49883"/>
    </ligand>
</feature>
<keyword evidence="7" id="KW-1185">Reference proteome</keyword>
<protein>
    <recommendedName>
        <fullName evidence="4">Adenosine 5'-phosphosulfate reductase</fullName>
        <shortName evidence="4">APS reductase</shortName>
        <ecNumber evidence="4">1.8.4.10</ecNumber>
    </recommendedName>
    <alternativeName>
        <fullName evidence="4">5'-adenylylsulfate reductase</fullName>
    </alternativeName>
    <alternativeName>
        <fullName evidence="4">Thioredoxin-dependent 5'-adenylylsulfate reductase</fullName>
    </alternativeName>
</protein>
<dbReference type="InterPro" id="IPR004511">
    <property type="entry name" value="PAPS/APS_Rdtase"/>
</dbReference>
<feature type="domain" description="Phosphoadenosine phosphosulphate reductase" evidence="5">
    <location>
        <begin position="128"/>
        <end position="296"/>
    </location>
</feature>
<keyword evidence="4" id="KW-0479">Metal-binding</keyword>
<reference evidence="6 7" key="1">
    <citation type="journal article" date="2020" name="Antonie Van Leeuwenhoek">
        <title>Rhodopirellula heiligendammensis sp. nov., Rhodopirellula pilleata sp. nov., and Rhodopirellula solitaria sp. nov. isolated from natural or artificial marine surfaces in Northern Germany and California, USA, and emended description of the genus Rhodopirellula.</title>
        <authorList>
            <person name="Kallscheuer N."/>
            <person name="Wiegand S."/>
            <person name="Jogler M."/>
            <person name="Boedeker C."/>
            <person name="Peeters S.H."/>
            <person name="Rast P."/>
            <person name="Heuer A."/>
            <person name="Jetten M.S.M."/>
            <person name="Rohde M."/>
            <person name="Jogler C."/>
        </authorList>
    </citation>
    <scope>NUCLEOTIDE SEQUENCE [LARGE SCALE GENOMIC DNA]</scope>
    <source>
        <strain evidence="6 7">Poly21</strain>
    </source>
</reference>
<dbReference type="Proteomes" id="UP000319908">
    <property type="component" value="Unassembled WGS sequence"/>
</dbReference>
<dbReference type="GO" id="GO:0043866">
    <property type="term" value="F:adenylyl-sulfate reductase (thioredoxin) activity"/>
    <property type="evidence" value="ECO:0007669"/>
    <property type="project" value="UniProtKB-EC"/>
</dbReference>
<keyword evidence="2 4" id="KW-0560">Oxidoreductase</keyword>
<comment type="catalytic activity">
    <reaction evidence="4">
        <text>[thioredoxin]-disulfide + sulfite + AMP + 2 H(+) = adenosine 5'-phosphosulfate + [thioredoxin]-dithiol</text>
        <dbReference type="Rhea" id="RHEA:21976"/>
        <dbReference type="Rhea" id="RHEA-COMP:10698"/>
        <dbReference type="Rhea" id="RHEA-COMP:10700"/>
        <dbReference type="ChEBI" id="CHEBI:15378"/>
        <dbReference type="ChEBI" id="CHEBI:17359"/>
        <dbReference type="ChEBI" id="CHEBI:29950"/>
        <dbReference type="ChEBI" id="CHEBI:50058"/>
        <dbReference type="ChEBI" id="CHEBI:58243"/>
        <dbReference type="ChEBI" id="CHEBI:456215"/>
        <dbReference type="EC" id="1.8.4.10"/>
    </reaction>
</comment>
<name>A0A5C6C0X0_9BACT</name>
<feature type="active site" description="Nucleophile; cysteine thiosulfonate intermediate" evidence="4">
    <location>
        <position position="317"/>
    </location>
</feature>
<evidence type="ECO:0000259" key="5">
    <source>
        <dbReference type="Pfam" id="PF01507"/>
    </source>
</evidence>
<evidence type="ECO:0000256" key="1">
    <source>
        <dbReference type="ARBA" id="ARBA00009732"/>
    </source>
</evidence>
<dbReference type="GO" id="GO:0070814">
    <property type="term" value="P:hydrogen sulfide biosynthetic process"/>
    <property type="evidence" value="ECO:0007669"/>
    <property type="project" value="UniProtKB-UniRule"/>
</dbReference>
<feature type="binding site" evidence="4">
    <location>
        <position position="209"/>
    </location>
    <ligand>
        <name>[4Fe-4S] cluster</name>
        <dbReference type="ChEBI" id="CHEBI:49883"/>
    </ligand>
</feature>
<dbReference type="GO" id="GO:0019379">
    <property type="term" value="P:sulfate assimilation, phosphoadenylyl sulfate reduction by phosphoadenylyl-sulfate reductase (thioredoxin)"/>
    <property type="evidence" value="ECO:0007669"/>
    <property type="project" value="UniProtKB-UniRule"/>
</dbReference>
<dbReference type="Gene3D" id="3.40.50.620">
    <property type="entry name" value="HUPs"/>
    <property type="match status" value="1"/>
</dbReference>
<evidence type="ECO:0000256" key="3">
    <source>
        <dbReference type="ARBA" id="ARBA00024327"/>
    </source>
</evidence>
<evidence type="ECO:0000313" key="7">
    <source>
        <dbReference type="Proteomes" id="UP000319908"/>
    </source>
</evidence>
<proteinExistence type="inferred from homology"/>
<dbReference type="GO" id="GO:0004604">
    <property type="term" value="F:phosphoadenylyl-sulfate reductase (thioredoxin) activity"/>
    <property type="evidence" value="ECO:0007669"/>
    <property type="project" value="UniProtKB-UniRule"/>
</dbReference>
<dbReference type="GO" id="GO:0005737">
    <property type="term" value="C:cytoplasm"/>
    <property type="evidence" value="ECO:0007669"/>
    <property type="project" value="UniProtKB-SubCell"/>
</dbReference>
<feature type="binding site" evidence="4">
    <location>
        <position position="294"/>
    </location>
    <ligand>
        <name>[4Fe-4S] cluster</name>
        <dbReference type="ChEBI" id="CHEBI:49883"/>
    </ligand>
</feature>
<dbReference type="AlphaFoldDB" id="A0A5C6C0X0"/>
<feature type="binding site" evidence="4">
    <location>
        <position position="291"/>
    </location>
    <ligand>
        <name>[4Fe-4S] cluster</name>
        <dbReference type="ChEBI" id="CHEBI:49883"/>
    </ligand>
</feature>
<dbReference type="PANTHER" id="PTHR46509">
    <property type="entry name" value="PHOSPHOADENOSINE PHOSPHOSULFATE REDUCTASE"/>
    <property type="match status" value="1"/>
</dbReference>
<organism evidence="6 7">
    <name type="scientific">Allorhodopirellula heiligendammensis</name>
    <dbReference type="NCBI Taxonomy" id="2714739"/>
    <lineage>
        <taxon>Bacteria</taxon>
        <taxon>Pseudomonadati</taxon>
        <taxon>Planctomycetota</taxon>
        <taxon>Planctomycetia</taxon>
        <taxon>Pirellulales</taxon>
        <taxon>Pirellulaceae</taxon>
        <taxon>Allorhodopirellula</taxon>
    </lineage>
</organism>
<comment type="caution">
    <text evidence="6">The sequence shown here is derived from an EMBL/GenBank/DDBJ whole genome shotgun (WGS) entry which is preliminary data.</text>
</comment>
<dbReference type="CDD" id="cd23945">
    <property type="entry name" value="PAPS_reductase"/>
    <property type="match status" value="1"/>
</dbReference>
<keyword evidence="4" id="KW-0408">Iron</keyword>
<dbReference type="HAMAP" id="MF_00063">
    <property type="entry name" value="CysH"/>
    <property type="match status" value="1"/>
</dbReference>
<dbReference type="InterPro" id="IPR002500">
    <property type="entry name" value="PAPS_reduct_dom"/>
</dbReference>
<evidence type="ECO:0000313" key="6">
    <source>
        <dbReference type="EMBL" id="TWU18200.1"/>
    </source>
</evidence>
<dbReference type="EMBL" id="SJPU01000001">
    <property type="protein sequence ID" value="TWU18200.1"/>
    <property type="molecule type" value="Genomic_DNA"/>
</dbReference>
<comment type="subcellular location">
    <subcellularLocation>
        <location evidence="4">Cytoplasm</location>
    </subcellularLocation>
</comment>
<dbReference type="Pfam" id="PF01507">
    <property type="entry name" value="PAPS_reduct"/>
    <property type="match status" value="1"/>
</dbReference>
<comment type="similarity">
    <text evidence="1 4">Belongs to the PAPS reductase family. CysH subfamily.</text>
</comment>
<accession>A0A5C6C0X0</accession>
<dbReference type="GO" id="GO:0051539">
    <property type="term" value="F:4 iron, 4 sulfur cluster binding"/>
    <property type="evidence" value="ECO:0007669"/>
    <property type="project" value="UniProtKB-UniRule"/>
</dbReference>
<keyword evidence="4" id="KW-0411">Iron-sulfur</keyword>
<keyword evidence="4" id="KW-0963">Cytoplasm</keyword>
<comment type="cofactor">
    <cofactor evidence="4">
        <name>[4Fe-4S] cluster</name>
        <dbReference type="ChEBI" id="CHEBI:49883"/>
    </cofactor>
    <text evidence="4">Binds 1 [4Fe-4S] cluster per subunit.</text>
</comment>
<evidence type="ECO:0000256" key="4">
    <source>
        <dbReference type="HAMAP-Rule" id="MF_00063"/>
    </source>
</evidence>
<gene>
    <name evidence="4 6" type="primary">cysH</name>
    <name evidence="6" type="ORF">Poly21_03550</name>
</gene>
<comment type="function">
    <text evidence="4">Catalyzes the formation of sulfite from adenosine 5'-phosphosulfate (APS) using thioredoxin as an electron donor.</text>
</comment>
<dbReference type="GO" id="GO:0046872">
    <property type="term" value="F:metal ion binding"/>
    <property type="evidence" value="ECO:0007669"/>
    <property type="project" value="UniProtKB-KW"/>
</dbReference>
<dbReference type="NCBIfam" id="NF002537">
    <property type="entry name" value="PRK02090.1"/>
    <property type="match status" value="1"/>
</dbReference>
<dbReference type="InterPro" id="IPR014729">
    <property type="entry name" value="Rossmann-like_a/b/a_fold"/>
</dbReference>
<dbReference type="SUPFAM" id="SSF52402">
    <property type="entry name" value="Adenine nucleotide alpha hydrolases-like"/>
    <property type="match status" value="1"/>
</dbReference>
<dbReference type="EC" id="1.8.4.10" evidence="4"/>
<sequence>MEILDHLGQDCILVAFQSRKSTHFSYPQAVPCFQFSHFPGQPIVSLDSPSSKSLSHEESAGAARAARTAMKLDEQGIPLVGGARVADPPLEPTPEFLAELSKESESLENETPQAILKWAVDRYAPKFTMATAFGPEGMTIIHMLAEIAPETPVFNLETGYQFEETLQLRERVRERYGMTVEYKYPKLTVEEFERENGGPIYATDPNRCCFERKLRVLHEAARGWHAWASAIRRDQSEDRAKAPIVGWDRKFQLVKISPLANWTKQQVWSLISKQEIPYNPLHDQGYPSIGCQPCTRSVMAGEDERSGRWSGFQKTECGLHN</sequence>
<dbReference type="NCBIfam" id="TIGR00434">
    <property type="entry name" value="cysH"/>
    <property type="match status" value="1"/>
</dbReference>